<gene>
    <name evidence="1" type="ORF">TIFTF001_031302</name>
</gene>
<organism evidence="1 2">
    <name type="scientific">Ficus carica</name>
    <name type="common">Common fig</name>
    <dbReference type="NCBI Taxonomy" id="3494"/>
    <lineage>
        <taxon>Eukaryota</taxon>
        <taxon>Viridiplantae</taxon>
        <taxon>Streptophyta</taxon>
        <taxon>Embryophyta</taxon>
        <taxon>Tracheophyta</taxon>
        <taxon>Spermatophyta</taxon>
        <taxon>Magnoliopsida</taxon>
        <taxon>eudicotyledons</taxon>
        <taxon>Gunneridae</taxon>
        <taxon>Pentapetalae</taxon>
        <taxon>rosids</taxon>
        <taxon>fabids</taxon>
        <taxon>Rosales</taxon>
        <taxon>Moraceae</taxon>
        <taxon>Ficeae</taxon>
        <taxon>Ficus</taxon>
    </lineage>
</organism>
<protein>
    <submittedName>
        <fullName evidence="1">Uncharacterized protein</fullName>
    </submittedName>
</protein>
<sequence length="271" mass="27089">MVGGGGVLRREGLVGGGVVLAGASTSTGLGSGPSQRSGREGLIVWRVARCGQTRSRVGWDLASGSIGMLVKDSTSAGVVRRLGGRGLSRGAVVLVGASTPVGLGSGPSPRSGREGLIVWRVAHCEQTGSLVGWDLASGSIGMLVKDSTSAGVVRRLGAFLGGRGLSRGAVVLAEASTPAGLGSGPSPRSGREGLIVWRVARCEQTGSQVGWDLASGSIGMLVKDSTSAGVVRRLGPRSQVGSDLAGRWGDLMLAGLGGGRSPTSAGERLVV</sequence>
<accession>A0AA88DWN6</accession>
<dbReference type="AlphaFoldDB" id="A0AA88DWN6"/>
<evidence type="ECO:0000313" key="1">
    <source>
        <dbReference type="EMBL" id="GMN62221.1"/>
    </source>
</evidence>
<comment type="caution">
    <text evidence="1">The sequence shown here is derived from an EMBL/GenBank/DDBJ whole genome shotgun (WGS) entry which is preliminary data.</text>
</comment>
<dbReference type="EMBL" id="BTGU01000125">
    <property type="protein sequence ID" value="GMN62221.1"/>
    <property type="molecule type" value="Genomic_DNA"/>
</dbReference>
<evidence type="ECO:0000313" key="2">
    <source>
        <dbReference type="Proteomes" id="UP001187192"/>
    </source>
</evidence>
<reference evidence="1" key="1">
    <citation type="submission" date="2023-07" db="EMBL/GenBank/DDBJ databases">
        <title>draft genome sequence of fig (Ficus carica).</title>
        <authorList>
            <person name="Takahashi T."/>
            <person name="Nishimura K."/>
        </authorList>
    </citation>
    <scope>NUCLEOTIDE SEQUENCE</scope>
</reference>
<keyword evidence="2" id="KW-1185">Reference proteome</keyword>
<dbReference type="Proteomes" id="UP001187192">
    <property type="component" value="Unassembled WGS sequence"/>
</dbReference>
<proteinExistence type="predicted"/>
<name>A0AA88DWN6_FICCA</name>